<name>A0A8T0UF72_PANVG</name>
<accession>A0A8T0UF72</accession>
<reference evidence="1" key="1">
    <citation type="submission" date="2020-05" db="EMBL/GenBank/DDBJ databases">
        <title>WGS assembly of Panicum virgatum.</title>
        <authorList>
            <person name="Lovell J.T."/>
            <person name="Jenkins J."/>
            <person name="Shu S."/>
            <person name="Juenger T.E."/>
            <person name="Schmutz J."/>
        </authorList>
    </citation>
    <scope>NUCLEOTIDE SEQUENCE</scope>
    <source>
        <strain evidence="1">AP13</strain>
    </source>
</reference>
<feature type="non-terminal residue" evidence="1">
    <location>
        <position position="1"/>
    </location>
</feature>
<proteinExistence type="predicted"/>
<dbReference type="EMBL" id="CM029042">
    <property type="protein sequence ID" value="KAG2620977.1"/>
    <property type="molecule type" value="Genomic_DNA"/>
</dbReference>
<keyword evidence="2" id="KW-1185">Reference proteome</keyword>
<dbReference type="Proteomes" id="UP000823388">
    <property type="component" value="Chromosome 3N"/>
</dbReference>
<organism evidence="1 2">
    <name type="scientific">Panicum virgatum</name>
    <name type="common">Blackwell switchgrass</name>
    <dbReference type="NCBI Taxonomy" id="38727"/>
    <lineage>
        <taxon>Eukaryota</taxon>
        <taxon>Viridiplantae</taxon>
        <taxon>Streptophyta</taxon>
        <taxon>Embryophyta</taxon>
        <taxon>Tracheophyta</taxon>
        <taxon>Spermatophyta</taxon>
        <taxon>Magnoliopsida</taxon>
        <taxon>Liliopsida</taxon>
        <taxon>Poales</taxon>
        <taxon>Poaceae</taxon>
        <taxon>PACMAD clade</taxon>
        <taxon>Panicoideae</taxon>
        <taxon>Panicodae</taxon>
        <taxon>Paniceae</taxon>
        <taxon>Panicinae</taxon>
        <taxon>Panicum</taxon>
        <taxon>Panicum sect. Hiantes</taxon>
    </lineage>
</organism>
<evidence type="ECO:0000313" key="2">
    <source>
        <dbReference type="Proteomes" id="UP000823388"/>
    </source>
</evidence>
<sequence length="304" mass="33271">ARARPSSPPPGRFSLDFLWRAPDGDEVVVDTVFWRIRDSRGGLLLLALEQREDCCPRWWLHMVFCDPLARRYMAIPPLERSSRYHLHSGPFLLDGDGSGISLSSFRVMCVVVDDRRGSAFTTPREGGGGAWRGCSLGRERMGDFMGHTRAALFWHAGSGAVSCSELPCTECLDERAAALKVTAGGDSEARVLGLVATAVGGGVLKVFTLAPQRGEWVLEKTVELAAVARGLPGYRPSCSAGEPAPWMIKVMDTVLVAVWRRGDQLSVLMIVWRGSLPALIYPEGQGYMESPSRVQLKSYYNTIG</sequence>
<protein>
    <submittedName>
        <fullName evidence="1">Uncharacterized protein</fullName>
    </submittedName>
</protein>
<evidence type="ECO:0000313" key="1">
    <source>
        <dbReference type="EMBL" id="KAG2620977.1"/>
    </source>
</evidence>
<gene>
    <name evidence="1" type="ORF">PVAP13_3NG229300</name>
</gene>
<dbReference type="AlphaFoldDB" id="A0A8T0UF72"/>
<comment type="caution">
    <text evidence="1">The sequence shown here is derived from an EMBL/GenBank/DDBJ whole genome shotgun (WGS) entry which is preliminary data.</text>
</comment>
<dbReference type="PANTHER" id="PTHR33207">
    <property type="entry name" value="F-BOX DOMAIN CONTAINING PROTEIN-RELATED"/>
    <property type="match status" value="1"/>
</dbReference>